<dbReference type="EMBL" id="KV453928">
    <property type="protein sequence ID" value="ODV74259.1"/>
    <property type="molecule type" value="Genomic_DNA"/>
</dbReference>
<keyword evidence="1" id="KW-0812">Transmembrane</keyword>
<keyword evidence="1" id="KW-0472">Membrane</keyword>
<dbReference type="AlphaFoldDB" id="A0A1E4S406"/>
<dbReference type="GeneID" id="30989101"/>
<sequence length="56" mass="6725">MPGLWWVRGVNTWSGMLLLWWLQWWLQWWCSTRVSRRYIVCSGGVYLCAVSEGCTR</sequence>
<organism evidence="2 3">
    <name type="scientific">Cyberlindnera jadinii (strain ATCC 18201 / CBS 1600 / BCRC 20928 / JCM 3617 / NBRC 0987 / NRRL Y-1542)</name>
    <name type="common">Torula yeast</name>
    <name type="synonym">Candida utilis</name>
    <dbReference type="NCBI Taxonomy" id="983966"/>
    <lineage>
        <taxon>Eukaryota</taxon>
        <taxon>Fungi</taxon>
        <taxon>Dikarya</taxon>
        <taxon>Ascomycota</taxon>
        <taxon>Saccharomycotina</taxon>
        <taxon>Saccharomycetes</taxon>
        <taxon>Phaffomycetales</taxon>
        <taxon>Phaffomycetaceae</taxon>
        <taxon>Cyberlindnera</taxon>
    </lineage>
</organism>
<evidence type="ECO:0000313" key="2">
    <source>
        <dbReference type="EMBL" id="ODV74259.1"/>
    </source>
</evidence>
<evidence type="ECO:0000313" key="3">
    <source>
        <dbReference type="Proteomes" id="UP000094389"/>
    </source>
</evidence>
<name>A0A1E4S406_CYBJN</name>
<protein>
    <submittedName>
        <fullName evidence="2">Uncharacterized protein</fullName>
    </submittedName>
</protein>
<evidence type="ECO:0000256" key="1">
    <source>
        <dbReference type="SAM" id="Phobius"/>
    </source>
</evidence>
<gene>
    <name evidence="2" type="ORF">CYBJADRAFT_166959</name>
</gene>
<proteinExistence type="predicted"/>
<dbReference type="Proteomes" id="UP000094389">
    <property type="component" value="Unassembled WGS sequence"/>
</dbReference>
<accession>A0A1E4S406</accession>
<reference evidence="2 3" key="1">
    <citation type="journal article" date="2016" name="Proc. Natl. Acad. Sci. U.S.A.">
        <title>Comparative genomics of biotechnologically important yeasts.</title>
        <authorList>
            <person name="Riley R."/>
            <person name="Haridas S."/>
            <person name="Wolfe K.H."/>
            <person name="Lopes M.R."/>
            <person name="Hittinger C.T."/>
            <person name="Goeker M."/>
            <person name="Salamov A.A."/>
            <person name="Wisecaver J.H."/>
            <person name="Long T.M."/>
            <person name="Calvey C.H."/>
            <person name="Aerts A.L."/>
            <person name="Barry K.W."/>
            <person name="Choi C."/>
            <person name="Clum A."/>
            <person name="Coughlan A.Y."/>
            <person name="Deshpande S."/>
            <person name="Douglass A.P."/>
            <person name="Hanson S.J."/>
            <person name="Klenk H.-P."/>
            <person name="LaButti K.M."/>
            <person name="Lapidus A."/>
            <person name="Lindquist E.A."/>
            <person name="Lipzen A.M."/>
            <person name="Meier-Kolthoff J.P."/>
            <person name="Ohm R.A."/>
            <person name="Otillar R.P."/>
            <person name="Pangilinan J.L."/>
            <person name="Peng Y."/>
            <person name="Rokas A."/>
            <person name="Rosa C.A."/>
            <person name="Scheuner C."/>
            <person name="Sibirny A.A."/>
            <person name="Slot J.C."/>
            <person name="Stielow J.B."/>
            <person name="Sun H."/>
            <person name="Kurtzman C.P."/>
            <person name="Blackwell M."/>
            <person name="Grigoriev I.V."/>
            <person name="Jeffries T.W."/>
        </authorList>
    </citation>
    <scope>NUCLEOTIDE SEQUENCE [LARGE SCALE GENOMIC DNA]</scope>
    <source>
        <strain evidence="3">ATCC 18201 / CBS 1600 / BCRC 20928 / JCM 3617 / NBRC 0987 / NRRL Y-1542</strain>
    </source>
</reference>
<keyword evidence="1" id="KW-1133">Transmembrane helix</keyword>
<dbReference type="OrthoDB" id="21123at2759"/>
<dbReference type="RefSeq" id="XP_020071298.1">
    <property type="nucleotide sequence ID" value="XM_020214705.1"/>
</dbReference>
<feature type="transmembrane region" description="Helical" evidence="1">
    <location>
        <begin position="12"/>
        <end position="30"/>
    </location>
</feature>
<keyword evidence="3" id="KW-1185">Reference proteome</keyword>